<dbReference type="AlphaFoldDB" id="A0A1N7K6Z5"/>
<protein>
    <submittedName>
        <fullName evidence="2">Phage tail tape measure protein, lambda family</fullName>
    </submittedName>
</protein>
<dbReference type="STRING" id="407234.SAMN05421795_101656"/>
<proteinExistence type="predicted"/>
<sequence>MNDVTLPGLIVPVEARIDKLEKALKRASGAQARTARDMETRARQSVDRMARSYDGLGARMAGAFKSVPIPGLGVGMAGLAGAGFGAGFGLAAGQVRATVRSIAEIGNEARRAGVAVEDFQRWQYVAEQNRVSLEALTDGFKELSLRADEFVITGKGAGAEAFQRLGFSADVLAAHLKDPSALMLEIVKRLERLDTAAQIRVADEIFGGTGGERFVEMLARGEAGISAMMGRASVLTEEQIERADDLDRRYSALTASLHRGWQHAALGAADFVAQVLNIQTETGKLAASDLFRNRMQAPQILGPEVDDALKDNGQAVADNAQAIADLLTLYERFGAQADALAPILSRFGGELTRMGETEAGHSLQDAALSMQTLTGKLDAGEISAQDFERQMGQLIEKAQAAFGALGDLDDVRFARVIERLGDLWSALEALRSKAAQARATLPGGVASREDTRGAAIAEARSGSYANSSPYAPMTSPPPKPAPPLVDETGHATRRGGGGTSTDVFARAVADLAREKAALDAEAAALVAAAAAGRDYTDAVDFARTRAELLTAAEREGKTITPELSAQVDQLAQSYVEAGNRAEAAANKLKRIDAAGQRGAETLTDLFTGVLEGSMSAEEALEQLVLKLAEVQFQQALTGLFSGPLGGFGAGLGGLLGFAAGGYTGDGGKFEPAGIVHRGEFVMSKAATARLGAGNLEALHQAALRGYSGGGLVGARAPGATRERGSASAAPGITINAPVTVNATGGTPEANADLARQVADQTERAMRAIVTEELLRQMRPGGVMR</sequence>
<dbReference type="RefSeq" id="WP_076363445.1">
    <property type="nucleotide sequence ID" value="NZ_FTOM01000001.1"/>
</dbReference>
<evidence type="ECO:0000313" key="3">
    <source>
        <dbReference type="Proteomes" id="UP000186098"/>
    </source>
</evidence>
<evidence type="ECO:0000313" key="2">
    <source>
        <dbReference type="EMBL" id="SIS57204.1"/>
    </source>
</evidence>
<reference evidence="3" key="1">
    <citation type="submission" date="2017-01" db="EMBL/GenBank/DDBJ databases">
        <authorList>
            <person name="Varghese N."/>
            <person name="Submissions S."/>
        </authorList>
    </citation>
    <scope>NUCLEOTIDE SEQUENCE [LARGE SCALE GENOMIC DNA]</scope>
    <source>
        <strain evidence="3">DSM 18714</strain>
    </source>
</reference>
<organism evidence="2 3">
    <name type="scientific">Phaeovulum vinaykumarii</name>
    <dbReference type="NCBI Taxonomy" id="407234"/>
    <lineage>
        <taxon>Bacteria</taxon>
        <taxon>Pseudomonadati</taxon>
        <taxon>Pseudomonadota</taxon>
        <taxon>Alphaproteobacteria</taxon>
        <taxon>Rhodobacterales</taxon>
        <taxon>Paracoccaceae</taxon>
        <taxon>Phaeovulum</taxon>
    </lineage>
</organism>
<gene>
    <name evidence="2" type="ORF">SAMN05421795_101656</name>
</gene>
<dbReference type="OrthoDB" id="7311517at2"/>
<name>A0A1N7K6Z5_9RHOB</name>
<dbReference type="Proteomes" id="UP000186098">
    <property type="component" value="Unassembled WGS sequence"/>
</dbReference>
<keyword evidence="3" id="KW-1185">Reference proteome</keyword>
<evidence type="ECO:0000256" key="1">
    <source>
        <dbReference type="SAM" id="MobiDB-lite"/>
    </source>
</evidence>
<accession>A0A1N7K6Z5</accession>
<feature type="compositionally biased region" description="Pro residues" evidence="1">
    <location>
        <begin position="474"/>
        <end position="483"/>
    </location>
</feature>
<feature type="region of interest" description="Disordered" evidence="1">
    <location>
        <begin position="465"/>
        <end position="499"/>
    </location>
</feature>
<dbReference type="EMBL" id="FTOM01000001">
    <property type="protein sequence ID" value="SIS57204.1"/>
    <property type="molecule type" value="Genomic_DNA"/>
</dbReference>